<reference evidence="3" key="1">
    <citation type="journal article" date="2019" name="Int. J. Syst. Evol. Microbiol.">
        <title>The Global Catalogue of Microorganisms (GCM) 10K type strain sequencing project: providing services to taxonomists for standard genome sequencing and annotation.</title>
        <authorList>
            <consortium name="The Broad Institute Genomics Platform"/>
            <consortium name="The Broad Institute Genome Sequencing Center for Infectious Disease"/>
            <person name="Wu L."/>
            <person name="Ma J."/>
        </authorList>
    </citation>
    <scope>NUCLEOTIDE SEQUENCE [LARGE SCALE GENOMIC DNA]</scope>
    <source>
        <strain evidence="3">TISTR 1535</strain>
    </source>
</reference>
<keyword evidence="3" id="KW-1185">Reference proteome</keyword>
<accession>A0ABW5V3V0</accession>
<feature type="transmembrane region" description="Helical" evidence="1">
    <location>
        <begin position="12"/>
        <end position="36"/>
    </location>
</feature>
<comment type="caution">
    <text evidence="2">The sequence shown here is derived from an EMBL/GenBank/DDBJ whole genome shotgun (WGS) entry which is preliminary data.</text>
</comment>
<proteinExistence type="predicted"/>
<sequence>MIDVKNGKRDHVNWKGPLILLMVITAVSLALNVYLFSTYNLAFFLNSFSSIIGLIAVGALWAVIAVINIISTIIARRKNLPKTLHNPKAIWLFSGVLAGVMLFFFLWFVPIGQKIAYAVTLNDAVNAMEDTPKNEDISLVLVRSEDSCLNIRNCDKKYNNVFYVRSNLDGTKEVQVKIRAANKNQEELKVIDSEIMKLDSGEMKMVETEETSDSKDVWGKYSFTTEKRVFYYQYNYRYRDPS</sequence>
<gene>
    <name evidence="2" type="ORF">ACFSUO_06795</name>
</gene>
<feature type="transmembrane region" description="Helical" evidence="1">
    <location>
        <begin position="48"/>
        <end position="70"/>
    </location>
</feature>
<dbReference type="EMBL" id="JBHUNA010000013">
    <property type="protein sequence ID" value="MFD2760682.1"/>
    <property type="molecule type" value="Genomic_DNA"/>
</dbReference>
<dbReference type="Proteomes" id="UP001597502">
    <property type="component" value="Unassembled WGS sequence"/>
</dbReference>
<feature type="transmembrane region" description="Helical" evidence="1">
    <location>
        <begin position="90"/>
        <end position="109"/>
    </location>
</feature>
<keyword evidence="1" id="KW-1133">Transmembrane helix</keyword>
<organism evidence="2 3">
    <name type="scientific">Lentibacillus juripiscarius</name>
    <dbReference type="NCBI Taxonomy" id="257446"/>
    <lineage>
        <taxon>Bacteria</taxon>
        <taxon>Bacillati</taxon>
        <taxon>Bacillota</taxon>
        <taxon>Bacilli</taxon>
        <taxon>Bacillales</taxon>
        <taxon>Bacillaceae</taxon>
        <taxon>Lentibacillus</taxon>
    </lineage>
</organism>
<keyword evidence="1" id="KW-0812">Transmembrane</keyword>
<dbReference type="RefSeq" id="WP_382392422.1">
    <property type="nucleotide sequence ID" value="NZ_JBHUNA010000013.1"/>
</dbReference>
<evidence type="ECO:0000313" key="3">
    <source>
        <dbReference type="Proteomes" id="UP001597502"/>
    </source>
</evidence>
<protein>
    <submittedName>
        <fullName evidence="2">Uncharacterized protein</fullName>
    </submittedName>
</protein>
<evidence type="ECO:0000313" key="2">
    <source>
        <dbReference type="EMBL" id="MFD2760682.1"/>
    </source>
</evidence>
<name>A0ABW5V3V0_9BACI</name>
<evidence type="ECO:0000256" key="1">
    <source>
        <dbReference type="SAM" id="Phobius"/>
    </source>
</evidence>
<keyword evidence="1" id="KW-0472">Membrane</keyword>